<name>A0A1G7PYP9_9SPHI</name>
<evidence type="ECO:0000259" key="1">
    <source>
        <dbReference type="Pfam" id="PF01300"/>
    </source>
</evidence>
<protein>
    <submittedName>
        <fullName evidence="2">Telomere recombination</fullName>
    </submittedName>
</protein>
<dbReference type="InterPro" id="IPR017945">
    <property type="entry name" value="DHBP_synth_RibB-like_a/b_dom"/>
</dbReference>
<keyword evidence="3" id="KW-1185">Reference proteome</keyword>
<dbReference type="Gene3D" id="3.90.870.10">
    <property type="entry name" value="DHBP synthase"/>
    <property type="match status" value="1"/>
</dbReference>
<evidence type="ECO:0000313" key="3">
    <source>
        <dbReference type="Proteomes" id="UP000199705"/>
    </source>
</evidence>
<reference evidence="3" key="1">
    <citation type="submission" date="2016-10" db="EMBL/GenBank/DDBJ databases">
        <authorList>
            <person name="Varghese N."/>
            <person name="Submissions S."/>
        </authorList>
    </citation>
    <scope>NUCLEOTIDE SEQUENCE [LARGE SCALE GENOMIC DNA]</scope>
    <source>
        <strain evidence="3">Gh-67</strain>
    </source>
</reference>
<dbReference type="RefSeq" id="WP_143020683.1">
    <property type="nucleotide sequence ID" value="NZ_FNCG01000001.1"/>
</dbReference>
<dbReference type="AlphaFoldDB" id="A0A1G7PYP9"/>
<dbReference type="SUPFAM" id="SSF55821">
    <property type="entry name" value="YrdC/RibB"/>
    <property type="match status" value="1"/>
</dbReference>
<gene>
    <name evidence="2" type="ORF">SAMN05192573_101719</name>
</gene>
<evidence type="ECO:0000313" key="2">
    <source>
        <dbReference type="EMBL" id="SDF91395.1"/>
    </source>
</evidence>
<dbReference type="Pfam" id="PF01300">
    <property type="entry name" value="Sua5_yciO_yrdC"/>
    <property type="match status" value="1"/>
</dbReference>
<dbReference type="GO" id="GO:0003725">
    <property type="term" value="F:double-stranded RNA binding"/>
    <property type="evidence" value="ECO:0007669"/>
    <property type="project" value="InterPro"/>
</dbReference>
<dbReference type="Proteomes" id="UP000199705">
    <property type="component" value="Unassembled WGS sequence"/>
</dbReference>
<proteinExistence type="predicted"/>
<dbReference type="STRING" id="551996.SAMN05192573_101719"/>
<accession>A0A1G7PYP9</accession>
<sequence>MKHIPLSPAMARGIEISNSGSVIAIPTETVYGLNEKAVAEIFELKRRLASP</sequence>
<organism evidence="2 3">
    <name type="scientific">Mucilaginibacter gossypii</name>
    <dbReference type="NCBI Taxonomy" id="551996"/>
    <lineage>
        <taxon>Bacteria</taxon>
        <taxon>Pseudomonadati</taxon>
        <taxon>Bacteroidota</taxon>
        <taxon>Sphingobacteriia</taxon>
        <taxon>Sphingobacteriales</taxon>
        <taxon>Sphingobacteriaceae</taxon>
        <taxon>Mucilaginibacter</taxon>
    </lineage>
</organism>
<dbReference type="InterPro" id="IPR006070">
    <property type="entry name" value="Sua5-like_dom"/>
</dbReference>
<dbReference type="EMBL" id="FNCG01000001">
    <property type="protein sequence ID" value="SDF91395.1"/>
    <property type="molecule type" value="Genomic_DNA"/>
</dbReference>
<feature type="domain" description="YrdC-like" evidence="1">
    <location>
        <begin position="17"/>
        <end position="48"/>
    </location>
</feature>